<name>A0A5C8HVB2_9MICO</name>
<dbReference type="GO" id="GO:0046278">
    <property type="term" value="P:3,4-dihydroxybenzoate metabolic process"/>
    <property type="evidence" value="ECO:0007669"/>
    <property type="project" value="InterPro"/>
</dbReference>
<reference evidence="6 7" key="1">
    <citation type="submission" date="2019-08" db="EMBL/GenBank/DDBJ databases">
        <authorList>
            <person name="Dong K."/>
        </authorList>
    </citation>
    <scope>NUCLEOTIDE SEQUENCE [LARGE SCALE GENOMIC DNA]</scope>
    <source>
        <strain evidence="6 7">K-1</strain>
    </source>
</reference>
<comment type="caution">
    <text evidence="6">The sequence shown here is derived from an EMBL/GenBank/DDBJ whole genome shotgun (WGS) entry which is preliminary data.</text>
</comment>
<dbReference type="SMART" id="SM00346">
    <property type="entry name" value="HTH_ICLR"/>
    <property type="match status" value="1"/>
</dbReference>
<dbReference type="Gene3D" id="1.10.10.10">
    <property type="entry name" value="Winged helix-like DNA-binding domain superfamily/Winged helix DNA-binding domain"/>
    <property type="match status" value="1"/>
</dbReference>
<evidence type="ECO:0000313" key="6">
    <source>
        <dbReference type="EMBL" id="TXK08842.1"/>
    </source>
</evidence>
<evidence type="ECO:0000313" key="7">
    <source>
        <dbReference type="Proteomes" id="UP000321949"/>
    </source>
</evidence>
<dbReference type="GO" id="GO:0003700">
    <property type="term" value="F:DNA-binding transcription factor activity"/>
    <property type="evidence" value="ECO:0007669"/>
    <property type="project" value="TreeGrafter"/>
</dbReference>
<keyword evidence="1" id="KW-0805">Transcription regulation</keyword>
<keyword evidence="2" id="KW-0238">DNA-binding</keyword>
<dbReference type="NCBIfam" id="TIGR02431">
    <property type="entry name" value="pcaR_pcaU"/>
    <property type="match status" value="1"/>
</dbReference>
<dbReference type="Pfam" id="PF09339">
    <property type="entry name" value="HTH_IclR"/>
    <property type="match status" value="1"/>
</dbReference>
<dbReference type="PROSITE" id="PS51077">
    <property type="entry name" value="HTH_ICLR"/>
    <property type="match status" value="1"/>
</dbReference>
<accession>A0A5C8HVB2</accession>
<dbReference type="InterPro" id="IPR005471">
    <property type="entry name" value="Tscrpt_reg_IclR_N"/>
</dbReference>
<sequence>MAEETPTAGEFVQSLDRGLAVIRAFGPQRPLLTLSEVSREAGISRASARRFLHTLVELGYVGTDGRAFFLRPRLLDLGFAYLSGLGLPEIAQPHLRELSERTGESTSVAILDGDDIVYVARVATYRIISAAIGVGTRLPAFATSMGRTLLAFLPPAEREAFLERVELRPLTDFTITTRVRLRKALEEIAAQGWSFVDQELEEGLRSFAAPIRDASGAVTAAVNVSTPVRRGGVDDTRERVVPPLLEAARRIEADLQRAGTRIR</sequence>
<dbReference type="OrthoDB" id="9807558at2"/>
<organism evidence="6 7">
    <name type="scientific">Microbacterium saccharophilum</name>
    <dbReference type="NCBI Taxonomy" id="1213358"/>
    <lineage>
        <taxon>Bacteria</taxon>
        <taxon>Bacillati</taxon>
        <taxon>Actinomycetota</taxon>
        <taxon>Actinomycetes</taxon>
        <taxon>Micrococcales</taxon>
        <taxon>Microbacteriaceae</taxon>
        <taxon>Microbacterium</taxon>
    </lineage>
</organism>
<dbReference type="InterPro" id="IPR029016">
    <property type="entry name" value="GAF-like_dom_sf"/>
</dbReference>
<dbReference type="Proteomes" id="UP000321949">
    <property type="component" value="Unassembled WGS sequence"/>
</dbReference>
<dbReference type="EMBL" id="VRSX01000006">
    <property type="protein sequence ID" value="TXK08842.1"/>
    <property type="molecule type" value="Genomic_DNA"/>
</dbReference>
<dbReference type="SUPFAM" id="SSF46785">
    <property type="entry name" value="Winged helix' DNA-binding domain"/>
    <property type="match status" value="1"/>
</dbReference>
<dbReference type="InterPro" id="IPR014757">
    <property type="entry name" value="Tscrpt_reg_IclR_C"/>
</dbReference>
<feature type="domain" description="HTH iclR-type" evidence="4">
    <location>
        <begin position="12"/>
        <end position="72"/>
    </location>
</feature>
<evidence type="ECO:0000259" key="4">
    <source>
        <dbReference type="PROSITE" id="PS51077"/>
    </source>
</evidence>
<dbReference type="Gene3D" id="3.30.450.40">
    <property type="match status" value="1"/>
</dbReference>
<evidence type="ECO:0000259" key="5">
    <source>
        <dbReference type="PROSITE" id="PS51078"/>
    </source>
</evidence>
<dbReference type="GO" id="GO:0045892">
    <property type="term" value="P:negative regulation of DNA-templated transcription"/>
    <property type="evidence" value="ECO:0007669"/>
    <property type="project" value="TreeGrafter"/>
</dbReference>
<feature type="domain" description="IclR-ED" evidence="5">
    <location>
        <begin position="73"/>
        <end position="257"/>
    </location>
</feature>
<dbReference type="PROSITE" id="PS51078">
    <property type="entry name" value="ICLR_ED"/>
    <property type="match status" value="1"/>
</dbReference>
<dbReference type="InterPro" id="IPR036390">
    <property type="entry name" value="WH_DNA-bd_sf"/>
</dbReference>
<keyword evidence="7" id="KW-1185">Reference proteome</keyword>
<dbReference type="PANTHER" id="PTHR30136:SF34">
    <property type="entry name" value="TRANSCRIPTIONAL REGULATOR"/>
    <property type="match status" value="1"/>
</dbReference>
<dbReference type="PANTHER" id="PTHR30136">
    <property type="entry name" value="HELIX-TURN-HELIX TRANSCRIPTIONAL REGULATOR, ICLR FAMILY"/>
    <property type="match status" value="1"/>
</dbReference>
<dbReference type="RefSeq" id="WP_147050398.1">
    <property type="nucleotide sequence ID" value="NZ_BKAH01000006.1"/>
</dbReference>
<proteinExistence type="predicted"/>
<gene>
    <name evidence="6" type="ORF">FVP74_12165</name>
</gene>
<dbReference type="GO" id="GO:0045893">
    <property type="term" value="P:positive regulation of DNA-templated transcription"/>
    <property type="evidence" value="ECO:0007669"/>
    <property type="project" value="InterPro"/>
</dbReference>
<dbReference type="GO" id="GO:0003677">
    <property type="term" value="F:DNA binding"/>
    <property type="evidence" value="ECO:0007669"/>
    <property type="project" value="UniProtKB-KW"/>
</dbReference>
<dbReference type="InterPro" id="IPR012794">
    <property type="entry name" value="PcaR_PcaU"/>
</dbReference>
<keyword evidence="3" id="KW-0804">Transcription</keyword>
<dbReference type="InterPro" id="IPR036388">
    <property type="entry name" value="WH-like_DNA-bd_sf"/>
</dbReference>
<dbReference type="Pfam" id="PF01614">
    <property type="entry name" value="IclR_C"/>
    <property type="match status" value="1"/>
</dbReference>
<dbReference type="SUPFAM" id="SSF55781">
    <property type="entry name" value="GAF domain-like"/>
    <property type="match status" value="1"/>
</dbReference>
<evidence type="ECO:0000256" key="3">
    <source>
        <dbReference type="ARBA" id="ARBA00023163"/>
    </source>
</evidence>
<dbReference type="AlphaFoldDB" id="A0A5C8HVB2"/>
<protein>
    <submittedName>
        <fullName evidence="6">Helix-turn-helix domain-containing protein</fullName>
    </submittedName>
</protein>
<evidence type="ECO:0000256" key="2">
    <source>
        <dbReference type="ARBA" id="ARBA00023125"/>
    </source>
</evidence>
<dbReference type="InterPro" id="IPR050707">
    <property type="entry name" value="HTH_MetabolicPath_Reg"/>
</dbReference>
<evidence type="ECO:0000256" key="1">
    <source>
        <dbReference type="ARBA" id="ARBA00023015"/>
    </source>
</evidence>